<feature type="transmembrane region" description="Helical" evidence="5">
    <location>
        <begin position="157"/>
        <end position="177"/>
    </location>
</feature>
<protein>
    <recommendedName>
        <fullName evidence="6">Major facilitator superfamily (MFS) profile domain-containing protein</fullName>
    </recommendedName>
</protein>
<dbReference type="Pfam" id="PF23262">
    <property type="entry name" value="NFD4_C"/>
    <property type="match status" value="1"/>
</dbReference>
<evidence type="ECO:0000256" key="4">
    <source>
        <dbReference type="ARBA" id="ARBA00023136"/>
    </source>
</evidence>
<comment type="subcellular location">
    <subcellularLocation>
        <location evidence="1">Membrane</location>
        <topology evidence="1">Multi-pass membrane protein</topology>
    </subcellularLocation>
</comment>
<evidence type="ECO:0000259" key="6">
    <source>
        <dbReference type="PROSITE" id="PS50850"/>
    </source>
</evidence>
<dbReference type="GO" id="GO:0016020">
    <property type="term" value="C:membrane"/>
    <property type="evidence" value="ECO:0007669"/>
    <property type="project" value="UniProtKB-SubCell"/>
</dbReference>
<gene>
    <name evidence="7" type="ORF">RGQ29_003988</name>
</gene>
<feature type="transmembrane region" description="Helical" evidence="5">
    <location>
        <begin position="403"/>
        <end position="422"/>
    </location>
</feature>
<keyword evidence="2 5" id="KW-0812">Transmembrane</keyword>
<feature type="transmembrane region" description="Helical" evidence="5">
    <location>
        <begin position="122"/>
        <end position="145"/>
    </location>
</feature>
<proteinExistence type="predicted"/>
<feature type="transmembrane region" description="Helical" evidence="5">
    <location>
        <begin position="332"/>
        <end position="352"/>
    </location>
</feature>
<comment type="caution">
    <text evidence="7">The sequence shown here is derived from an EMBL/GenBank/DDBJ whole genome shotgun (WGS) entry which is preliminary data.</text>
</comment>
<evidence type="ECO:0000256" key="5">
    <source>
        <dbReference type="SAM" id="Phobius"/>
    </source>
</evidence>
<evidence type="ECO:0000313" key="8">
    <source>
        <dbReference type="Proteomes" id="UP001324115"/>
    </source>
</evidence>
<dbReference type="InterPro" id="IPR036259">
    <property type="entry name" value="MFS_trans_sf"/>
</dbReference>
<keyword evidence="8" id="KW-1185">Reference proteome</keyword>
<dbReference type="InterPro" id="IPR010658">
    <property type="entry name" value="Nodulin-like"/>
</dbReference>
<keyword evidence="3 5" id="KW-1133">Transmembrane helix</keyword>
<organism evidence="7 8">
    <name type="scientific">Quercus rubra</name>
    <name type="common">Northern red oak</name>
    <name type="synonym">Quercus borealis</name>
    <dbReference type="NCBI Taxonomy" id="3512"/>
    <lineage>
        <taxon>Eukaryota</taxon>
        <taxon>Viridiplantae</taxon>
        <taxon>Streptophyta</taxon>
        <taxon>Embryophyta</taxon>
        <taxon>Tracheophyta</taxon>
        <taxon>Spermatophyta</taxon>
        <taxon>Magnoliopsida</taxon>
        <taxon>eudicotyledons</taxon>
        <taxon>Gunneridae</taxon>
        <taxon>Pentapetalae</taxon>
        <taxon>rosids</taxon>
        <taxon>fabids</taxon>
        <taxon>Fagales</taxon>
        <taxon>Fagaceae</taxon>
        <taxon>Quercus</taxon>
    </lineage>
</organism>
<feature type="transmembrane region" description="Helical" evidence="5">
    <location>
        <begin position="461"/>
        <end position="485"/>
    </location>
</feature>
<dbReference type="InterPro" id="IPR056555">
    <property type="entry name" value="NFD4_C"/>
</dbReference>
<dbReference type="GO" id="GO:0022857">
    <property type="term" value="F:transmembrane transporter activity"/>
    <property type="evidence" value="ECO:0007669"/>
    <property type="project" value="InterPro"/>
</dbReference>
<reference evidence="7 8" key="1">
    <citation type="journal article" date="2023" name="G3 (Bethesda)">
        <title>A haplotype-resolved chromosome-scale genome for Quercus rubra L. provides insights into the genetics of adaptive traits for red oak species.</title>
        <authorList>
            <person name="Kapoor B."/>
            <person name="Jenkins J."/>
            <person name="Schmutz J."/>
            <person name="Zhebentyayeva T."/>
            <person name="Kuelheim C."/>
            <person name="Coggeshall M."/>
            <person name="Heim C."/>
            <person name="Lasky J.R."/>
            <person name="Leites L."/>
            <person name="Islam-Faridi N."/>
            <person name="Romero-Severson J."/>
            <person name="DeLeo V.L."/>
            <person name="Lucas S.M."/>
            <person name="Lazic D."/>
            <person name="Gailing O."/>
            <person name="Carlson J."/>
            <person name="Staton M."/>
        </authorList>
    </citation>
    <scope>NUCLEOTIDE SEQUENCE [LARGE SCALE GENOMIC DNA]</scope>
    <source>
        <strain evidence="7">Pseudo-F2</strain>
    </source>
</reference>
<feature type="transmembrane region" description="Helical" evidence="5">
    <location>
        <begin position="253"/>
        <end position="271"/>
    </location>
</feature>
<name>A0AAN7ED34_QUERU</name>
<feature type="transmembrane region" description="Helical" evidence="5">
    <location>
        <begin position="505"/>
        <end position="526"/>
    </location>
</feature>
<feature type="transmembrane region" description="Helical" evidence="5">
    <location>
        <begin position="92"/>
        <end position="116"/>
    </location>
</feature>
<feature type="transmembrane region" description="Helical" evidence="5">
    <location>
        <begin position="189"/>
        <end position="209"/>
    </location>
</feature>
<evidence type="ECO:0000256" key="2">
    <source>
        <dbReference type="ARBA" id="ARBA00022692"/>
    </source>
</evidence>
<evidence type="ECO:0000256" key="1">
    <source>
        <dbReference type="ARBA" id="ARBA00004141"/>
    </source>
</evidence>
<accession>A0AAN7ED34</accession>
<feature type="transmembrane region" description="Helical" evidence="5">
    <location>
        <begin position="221"/>
        <end position="241"/>
    </location>
</feature>
<dbReference type="PROSITE" id="PS50850">
    <property type="entry name" value="MFS"/>
    <property type="match status" value="1"/>
</dbReference>
<dbReference type="CDD" id="cd17354">
    <property type="entry name" value="MFS_Mch1p_like"/>
    <property type="match status" value="1"/>
</dbReference>
<feature type="transmembrane region" description="Helical" evidence="5">
    <location>
        <begin position="428"/>
        <end position="449"/>
    </location>
</feature>
<dbReference type="InterPro" id="IPR020846">
    <property type="entry name" value="MFS_dom"/>
</dbReference>
<dbReference type="PANTHER" id="PTHR21576:SF22">
    <property type="entry name" value="F25A4.25 PROTEIN"/>
    <property type="match status" value="1"/>
</dbReference>
<sequence>MEEKLSLTSSSKWIATVAGIWIQCSVGAYTFSIYSSALKSSQGYDQSTLDTVAVFKDIGSNAGVLAGMLYSAVAVGNNRNSNGNNYHWGGPWVVHLAGAIQNFVGYFMMWACVVGLIGRPPVTVMCLFMLLSSHSMTFFTTANMVSGVQNFPHSGGTIVGIMKGFLGISGAIVIQLYDTFWEGKPSIFLLMLALLPTFVTLVLMFFVRIHKSNTANDQKHLNGFTIVALIIAVYLMILIILENIFSLPLWARIFNFVLLLLLLASPLGIAIKAQKDTKKFLETLPLENDPSMENPIAYDELPGGEGQVDADLDDKILSDEEGMNLLQSMCTINFWLLFVAMVCGMGSGVAVVNNLSQIGQSLNYTTMETKNLVSLWSIWNFLGRIGAGYLSDYLLHTRGWARPLLMAITLATMGVGHLVVASGLPGTLYVGSILVGICYGSQWSLMPTISSELFGVRHVGTIFNTIGIASPVGSYIFSVRVIGYIYDEEAKGEDDSCYGTHCFRLSFMIMASVAFLGFFVALTLLFRTKRFYQLVVLKRIKLKRSKCENFHLQGNIR</sequence>
<dbReference type="PANTHER" id="PTHR21576">
    <property type="entry name" value="UNCHARACTERIZED NODULIN-LIKE PROTEIN"/>
    <property type="match status" value="1"/>
</dbReference>
<dbReference type="Pfam" id="PF06813">
    <property type="entry name" value="Nodulin-like"/>
    <property type="match status" value="1"/>
</dbReference>
<dbReference type="SUPFAM" id="SSF103473">
    <property type="entry name" value="MFS general substrate transporter"/>
    <property type="match status" value="2"/>
</dbReference>
<feature type="domain" description="Major facilitator superfamily (MFS) profile" evidence="6">
    <location>
        <begin position="332"/>
        <end position="557"/>
    </location>
</feature>
<feature type="transmembrane region" description="Helical" evidence="5">
    <location>
        <begin position="13"/>
        <end position="34"/>
    </location>
</feature>
<dbReference type="Gene3D" id="1.20.1250.20">
    <property type="entry name" value="MFS general substrate transporter like domains"/>
    <property type="match status" value="1"/>
</dbReference>
<evidence type="ECO:0000313" key="7">
    <source>
        <dbReference type="EMBL" id="KAK4568412.1"/>
    </source>
</evidence>
<dbReference type="EMBL" id="JAXUIC010000010">
    <property type="protein sequence ID" value="KAK4568412.1"/>
    <property type="molecule type" value="Genomic_DNA"/>
</dbReference>
<keyword evidence="4 5" id="KW-0472">Membrane</keyword>
<evidence type="ECO:0000256" key="3">
    <source>
        <dbReference type="ARBA" id="ARBA00022989"/>
    </source>
</evidence>
<dbReference type="AlphaFoldDB" id="A0AAN7ED34"/>
<dbReference type="Proteomes" id="UP001324115">
    <property type="component" value="Unassembled WGS sequence"/>
</dbReference>